<dbReference type="Proteomes" id="UP001189429">
    <property type="component" value="Unassembled WGS sequence"/>
</dbReference>
<evidence type="ECO:0000313" key="2">
    <source>
        <dbReference type="Proteomes" id="UP001189429"/>
    </source>
</evidence>
<organism evidence="1 2">
    <name type="scientific">Prorocentrum cordatum</name>
    <dbReference type="NCBI Taxonomy" id="2364126"/>
    <lineage>
        <taxon>Eukaryota</taxon>
        <taxon>Sar</taxon>
        <taxon>Alveolata</taxon>
        <taxon>Dinophyceae</taxon>
        <taxon>Prorocentrales</taxon>
        <taxon>Prorocentraceae</taxon>
        <taxon>Prorocentrum</taxon>
    </lineage>
</organism>
<sequence length="101" mass="10902">MSEAGGFWDPWVGQDGVNQLQSYEQPEEFRCLAYNDLTRSVLAGCESGRILAFPAPSGAGGFQPPARVPKVLQGMETPRSDQGGDTASLEVVERMLQKGTQ</sequence>
<reference evidence="1" key="1">
    <citation type="submission" date="2023-10" db="EMBL/GenBank/DDBJ databases">
        <authorList>
            <person name="Chen Y."/>
            <person name="Shah S."/>
            <person name="Dougan E. K."/>
            <person name="Thang M."/>
            <person name="Chan C."/>
        </authorList>
    </citation>
    <scope>NUCLEOTIDE SEQUENCE [LARGE SCALE GENOMIC DNA]</scope>
</reference>
<comment type="caution">
    <text evidence="1">The sequence shown here is derived from an EMBL/GenBank/DDBJ whole genome shotgun (WGS) entry which is preliminary data.</text>
</comment>
<evidence type="ECO:0000313" key="1">
    <source>
        <dbReference type="EMBL" id="CAK0791019.1"/>
    </source>
</evidence>
<accession>A0ABN9PDS8</accession>
<dbReference type="EMBL" id="CAUYUJ010000515">
    <property type="protein sequence ID" value="CAK0791019.1"/>
    <property type="molecule type" value="Genomic_DNA"/>
</dbReference>
<name>A0ABN9PDS8_9DINO</name>
<keyword evidence="2" id="KW-1185">Reference proteome</keyword>
<proteinExistence type="predicted"/>
<gene>
    <name evidence="1" type="ORF">PCOR1329_LOCUS2084</name>
</gene>
<protein>
    <submittedName>
        <fullName evidence="1">Uncharacterized protein</fullName>
    </submittedName>
</protein>